<dbReference type="PANTHER" id="PTHR30250">
    <property type="entry name" value="PST FAMILY PREDICTED COLANIC ACID TRANSPORTER"/>
    <property type="match status" value="1"/>
</dbReference>
<reference evidence="7" key="1">
    <citation type="submission" date="2023-06" db="EMBL/GenBank/DDBJ databases">
        <title>Cytophagales bacterium Strain LB-30, isolated from soil.</title>
        <authorList>
            <person name="Liu B."/>
        </authorList>
    </citation>
    <scope>NUCLEOTIDE SEQUENCE</scope>
    <source>
        <strain evidence="7">LB-30</strain>
    </source>
</reference>
<feature type="transmembrane region" description="Helical" evidence="6">
    <location>
        <begin position="350"/>
        <end position="370"/>
    </location>
</feature>
<feature type="transmembrane region" description="Helical" evidence="6">
    <location>
        <begin position="407"/>
        <end position="425"/>
    </location>
</feature>
<comment type="caution">
    <text evidence="7">The sequence shown here is derived from an EMBL/GenBank/DDBJ whole genome shotgun (WGS) entry which is preliminary data.</text>
</comment>
<evidence type="ECO:0000256" key="5">
    <source>
        <dbReference type="ARBA" id="ARBA00023136"/>
    </source>
</evidence>
<feature type="transmembrane region" description="Helical" evidence="6">
    <location>
        <begin position="80"/>
        <end position="100"/>
    </location>
</feature>
<dbReference type="InterPro" id="IPR002797">
    <property type="entry name" value="Polysacc_synth"/>
</dbReference>
<dbReference type="RefSeq" id="WP_320003153.1">
    <property type="nucleotide sequence ID" value="NZ_JAUHJS010000002.1"/>
</dbReference>
<feature type="transmembrane region" description="Helical" evidence="6">
    <location>
        <begin position="321"/>
        <end position="343"/>
    </location>
</feature>
<dbReference type="Pfam" id="PF01943">
    <property type="entry name" value="Polysacc_synt"/>
    <property type="match status" value="1"/>
</dbReference>
<comment type="subcellular location">
    <subcellularLocation>
        <location evidence="1">Cell membrane</location>
        <topology evidence="1">Multi-pass membrane protein</topology>
    </subcellularLocation>
</comment>
<name>A0ABT8F2E6_9BACT</name>
<evidence type="ECO:0000313" key="7">
    <source>
        <dbReference type="EMBL" id="MDN4164626.1"/>
    </source>
</evidence>
<evidence type="ECO:0000256" key="3">
    <source>
        <dbReference type="ARBA" id="ARBA00022692"/>
    </source>
</evidence>
<feature type="transmembrane region" description="Helical" evidence="6">
    <location>
        <begin position="112"/>
        <end position="132"/>
    </location>
</feature>
<evidence type="ECO:0000313" key="8">
    <source>
        <dbReference type="Proteomes" id="UP001168552"/>
    </source>
</evidence>
<evidence type="ECO:0000256" key="2">
    <source>
        <dbReference type="ARBA" id="ARBA00022475"/>
    </source>
</evidence>
<feature type="transmembrane region" description="Helical" evidence="6">
    <location>
        <begin position="376"/>
        <end position="395"/>
    </location>
</feature>
<dbReference type="InterPro" id="IPR050833">
    <property type="entry name" value="Poly_Biosynth_Transport"/>
</dbReference>
<evidence type="ECO:0000256" key="6">
    <source>
        <dbReference type="SAM" id="Phobius"/>
    </source>
</evidence>
<keyword evidence="5 6" id="KW-0472">Membrane</keyword>
<accession>A0ABT8F2E6</accession>
<keyword evidence="8" id="KW-1185">Reference proteome</keyword>
<evidence type="ECO:0000256" key="4">
    <source>
        <dbReference type="ARBA" id="ARBA00022989"/>
    </source>
</evidence>
<keyword evidence="4 6" id="KW-1133">Transmembrane helix</keyword>
<dbReference type="EMBL" id="JAUHJS010000002">
    <property type="protein sequence ID" value="MDN4164626.1"/>
    <property type="molecule type" value="Genomic_DNA"/>
</dbReference>
<proteinExistence type="predicted"/>
<gene>
    <name evidence="7" type="ORF">QWY31_03880</name>
</gene>
<dbReference type="PANTHER" id="PTHR30250:SF11">
    <property type="entry name" value="O-ANTIGEN TRANSPORTER-RELATED"/>
    <property type="match status" value="1"/>
</dbReference>
<keyword evidence="2" id="KW-1003">Cell membrane</keyword>
<dbReference type="Proteomes" id="UP001168552">
    <property type="component" value="Unassembled WGS sequence"/>
</dbReference>
<feature type="transmembrane region" description="Helical" evidence="6">
    <location>
        <begin position="206"/>
        <end position="222"/>
    </location>
</feature>
<keyword evidence="3 6" id="KW-0812">Transmembrane</keyword>
<protein>
    <submittedName>
        <fullName evidence="7">Polysaccharide biosynthesis C-terminal domain-containing protein</fullName>
    </submittedName>
</protein>
<feature type="transmembrane region" description="Helical" evidence="6">
    <location>
        <begin position="431"/>
        <end position="450"/>
    </location>
</feature>
<sequence length="460" mass="52677">MIEFRGYFKNSFFLSVGSAFPVLASFSLVAVYTKYLSPEEYGYTDLISTFVAIAVPVFSLQIYDGLQMFLLKKKAEASQILTNVFVVIVLGLFLSLSFYPLLEYFFLDFTDYLFIILIITSIRGVALSYFIGLDKVKYSSFSSIIESSFLVVFSLFFIVYKQEGVNGFFYSLIISRGIALFFLLVSMRVWEQIKLNFISLSQIKELLKYSAPLVLNLIGWWINSSADRFMILSFNGIKENGIYAAASKLPTLLLVVNSALVSSWTITALKNYDRKNTKMFSDFFNVYFFIMFVMLIFSILFNELFFNYYIRSSEYSTAKAIVPVLIIALFFAAFSKFYGVIYLGEENTKGASYTTVLCAVLNIILNLIFLPILGGMGAAIATLLSFFCIALIRYFYVVKYTKIRVSLFQGLIVLIYLSIVTLFIFSVFSTFVFVIINIVFVLFVFYKHYFHIKKFLSKKA</sequence>
<feature type="transmembrane region" description="Helical" evidence="6">
    <location>
        <begin position="41"/>
        <end position="60"/>
    </location>
</feature>
<organism evidence="7 8">
    <name type="scientific">Shiella aurantiaca</name>
    <dbReference type="NCBI Taxonomy" id="3058365"/>
    <lineage>
        <taxon>Bacteria</taxon>
        <taxon>Pseudomonadati</taxon>
        <taxon>Bacteroidota</taxon>
        <taxon>Cytophagia</taxon>
        <taxon>Cytophagales</taxon>
        <taxon>Shiellaceae</taxon>
        <taxon>Shiella</taxon>
    </lineage>
</organism>
<feature type="transmembrane region" description="Helical" evidence="6">
    <location>
        <begin position="12"/>
        <end position="35"/>
    </location>
</feature>
<feature type="transmembrane region" description="Helical" evidence="6">
    <location>
        <begin position="167"/>
        <end position="185"/>
    </location>
</feature>
<feature type="transmembrane region" description="Helical" evidence="6">
    <location>
        <begin position="144"/>
        <end position="161"/>
    </location>
</feature>
<feature type="transmembrane region" description="Helical" evidence="6">
    <location>
        <begin position="283"/>
        <end position="301"/>
    </location>
</feature>
<evidence type="ECO:0000256" key="1">
    <source>
        <dbReference type="ARBA" id="ARBA00004651"/>
    </source>
</evidence>
<feature type="transmembrane region" description="Helical" evidence="6">
    <location>
        <begin position="242"/>
        <end position="262"/>
    </location>
</feature>